<evidence type="ECO:0000313" key="3">
    <source>
        <dbReference type="EMBL" id="KAJ5159992.1"/>
    </source>
</evidence>
<name>A0A9W9LIP5_9EURO</name>
<reference evidence="3" key="2">
    <citation type="journal article" date="2023" name="IMA Fungus">
        <title>Comparative genomic study of the Penicillium genus elucidates a diverse pangenome and 15 lateral gene transfer events.</title>
        <authorList>
            <person name="Petersen C."/>
            <person name="Sorensen T."/>
            <person name="Nielsen M.R."/>
            <person name="Sondergaard T.E."/>
            <person name="Sorensen J.L."/>
            <person name="Fitzpatrick D.A."/>
            <person name="Frisvad J.C."/>
            <person name="Nielsen K.L."/>
        </authorList>
    </citation>
    <scope>NUCLEOTIDE SEQUENCE</scope>
    <source>
        <strain evidence="3">IBT 26290</strain>
    </source>
</reference>
<organism evidence="3 4">
    <name type="scientific">Penicillium canariense</name>
    <dbReference type="NCBI Taxonomy" id="189055"/>
    <lineage>
        <taxon>Eukaryota</taxon>
        <taxon>Fungi</taxon>
        <taxon>Dikarya</taxon>
        <taxon>Ascomycota</taxon>
        <taxon>Pezizomycotina</taxon>
        <taxon>Eurotiomycetes</taxon>
        <taxon>Eurotiomycetidae</taxon>
        <taxon>Eurotiales</taxon>
        <taxon>Aspergillaceae</taxon>
        <taxon>Penicillium</taxon>
    </lineage>
</organism>
<dbReference type="GeneID" id="81428297"/>
<feature type="compositionally biased region" description="Pro residues" evidence="2">
    <location>
        <begin position="493"/>
        <end position="508"/>
    </location>
</feature>
<reference evidence="3" key="1">
    <citation type="submission" date="2022-11" db="EMBL/GenBank/DDBJ databases">
        <authorList>
            <person name="Petersen C."/>
        </authorList>
    </citation>
    <scope>NUCLEOTIDE SEQUENCE</scope>
    <source>
        <strain evidence="3">IBT 26290</strain>
    </source>
</reference>
<dbReference type="EMBL" id="JAPQKN010000004">
    <property type="protein sequence ID" value="KAJ5159992.1"/>
    <property type="molecule type" value="Genomic_DNA"/>
</dbReference>
<evidence type="ECO:0000256" key="2">
    <source>
        <dbReference type="SAM" id="MobiDB-lite"/>
    </source>
</evidence>
<dbReference type="RefSeq" id="XP_056541550.1">
    <property type="nucleotide sequence ID" value="XM_056689121.1"/>
</dbReference>
<protein>
    <submittedName>
        <fullName evidence="3">Uncharacterized protein</fullName>
    </submittedName>
</protein>
<accession>A0A9W9LIP5</accession>
<dbReference type="Proteomes" id="UP001149163">
    <property type="component" value="Unassembled WGS sequence"/>
</dbReference>
<proteinExistence type="predicted"/>
<evidence type="ECO:0000256" key="1">
    <source>
        <dbReference type="SAM" id="Coils"/>
    </source>
</evidence>
<feature type="compositionally biased region" description="Gly residues" evidence="2">
    <location>
        <begin position="481"/>
        <end position="490"/>
    </location>
</feature>
<feature type="region of interest" description="Disordered" evidence="2">
    <location>
        <begin position="481"/>
        <end position="514"/>
    </location>
</feature>
<dbReference type="AlphaFoldDB" id="A0A9W9LIP5"/>
<comment type="caution">
    <text evidence="3">The sequence shown here is derived from an EMBL/GenBank/DDBJ whole genome shotgun (WGS) entry which is preliminary data.</text>
</comment>
<keyword evidence="4" id="KW-1185">Reference proteome</keyword>
<feature type="compositionally biased region" description="Acidic residues" evidence="2">
    <location>
        <begin position="30"/>
        <end position="46"/>
    </location>
</feature>
<feature type="coiled-coil region" evidence="1">
    <location>
        <begin position="165"/>
        <end position="192"/>
    </location>
</feature>
<dbReference type="OrthoDB" id="4329446at2759"/>
<feature type="compositionally biased region" description="Basic and acidic residues" evidence="2">
    <location>
        <begin position="1"/>
        <end position="10"/>
    </location>
</feature>
<feature type="region of interest" description="Disordered" evidence="2">
    <location>
        <begin position="1"/>
        <end position="83"/>
    </location>
</feature>
<evidence type="ECO:0000313" key="4">
    <source>
        <dbReference type="Proteomes" id="UP001149163"/>
    </source>
</evidence>
<sequence length="514" mass="56760">MTGGRGRDSKPPGFYSEGNLAAKRRKVEPPEEEEGGGDEIGEEIADQGDLPMLGFDESYVGTPYWTPPAPPERPARQTWPTPEEPITYACDPRMPRGWHYDEPDLDPNDLDAQIIRCDERIANQILSDWFVRRKKELERLKEERDTMIEAESGSPGLSLSVIRRLDVLKDMERQLQAKLQATEAKEAKKEEDRGHLSNIIAIMAAYRSRELEWNPGLVTYWSHGVQLCQPRPFHYEEFLRVNQEHNGHTGFWVEGLTPLDSASEKPLKFTTASPAAGNFIRDVSLVLRLPHCRDGRFTFGFEEDSGADIMSIYDADMDYLREQARMAMGQGGFHPLMPPMLGACSHVTAAGGAGFVKTWWAIEVNMTDTNGAYMTSWDWTPCTLTDNTAFRPCERLSGPWLRYKLYMGSAPDGTGVTHIFNLKGGFKTRVPTIRPNILNATRPWAYNATWAPAQVYATYPKLPPAMPSGILAKEGVGPLASGGMGRGALGGPAPLPAPPPPLGPPPPGAGEAGA</sequence>
<gene>
    <name evidence="3" type="ORF">N7482_006996</name>
</gene>
<keyword evidence="1" id="KW-0175">Coiled coil</keyword>